<sequence length="129" mass="14696">MRGISLLFIAVICLWACQPKDPVPRTALVLIQDTGIKLELTPADAPVETPLNLQLTAENVLSVHAEIIGLSMYMGRIPVRFTRQQDLWHAEFLLGACSDPKMVWQLQLELEFTDGKKRILKQQFHSSWR</sequence>
<evidence type="ECO:0000313" key="1">
    <source>
        <dbReference type="EMBL" id="VHO05273.1"/>
    </source>
</evidence>
<gene>
    <name evidence="1" type="ORF">BAL341_2385</name>
</gene>
<dbReference type="EMBL" id="CAAJGR010000120">
    <property type="protein sequence ID" value="VHO05273.1"/>
    <property type="molecule type" value="Genomic_DNA"/>
</dbReference>
<organism evidence="1">
    <name type="scientific">Rheinheimera sp. BAL341</name>
    <dbReference type="NCBI Taxonomy" id="1708203"/>
    <lineage>
        <taxon>Bacteria</taxon>
        <taxon>Pseudomonadati</taxon>
        <taxon>Pseudomonadota</taxon>
        <taxon>Gammaproteobacteria</taxon>
        <taxon>Chromatiales</taxon>
        <taxon>Chromatiaceae</taxon>
        <taxon>Rheinheimera</taxon>
    </lineage>
</organism>
<proteinExistence type="predicted"/>
<dbReference type="AlphaFoldDB" id="A0A486XRS5"/>
<accession>A0A486XRS5</accession>
<name>A0A486XRS5_9GAMM</name>
<protein>
    <submittedName>
        <fullName evidence="1">Uncharacterized protein</fullName>
    </submittedName>
</protein>
<reference evidence="1" key="1">
    <citation type="submission" date="2019-04" db="EMBL/GenBank/DDBJ databases">
        <authorList>
            <person name="Brambilla D."/>
        </authorList>
    </citation>
    <scope>NUCLEOTIDE SEQUENCE</scope>
    <source>
        <strain evidence="1">BAL1</strain>
    </source>
</reference>